<evidence type="ECO:0000256" key="11">
    <source>
        <dbReference type="ARBA" id="ARBA00023004"/>
    </source>
</evidence>
<evidence type="ECO:0000256" key="10">
    <source>
        <dbReference type="ARBA" id="ARBA00023002"/>
    </source>
</evidence>
<dbReference type="GO" id="GO:0005739">
    <property type="term" value="C:mitochondrion"/>
    <property type="evidence" value="ECO:0007669"/>
    <property type="project" value="TreeGrafter"/>
</dbReference>
<dbReference type="GO" id="GO:0016117">
    <property type="term" value="P:carotenoid biosynthetic process"/>
    <property type="evidence" value="ECO:0007669"/>
    <property type="project" value="TreeGrafter"/>
</dbReference>
<evidence type="ECO:0000313" key="15">
    <source>
        <dbReference type="RefSeq" id="XP_022720670.1"/>
    </source>
</evidence>
<keyword evidence="7 13" id="KW-0479">Metal-binding</keyword>
<keyword evidence="12 13" id="KW-0472">Membrane</keyword>
<dbReference type="GO" id="GO:0010230">
    <property type="term" value="P:alternative respiration"/>
    <property type="evidence" value="ECO:0007669"/>
    <property type="project" value="TreeGrafter"/>
</dbReference>
<keyword evidence="4" id="KW-0813">Transport</keyword>
<dbReference type="RefSeq" id="XP_022720670.1">
    <property type="nucleotide sequence ID" value="XM_022864935.1"/>
</dbReference>
<comment type="similarity">
    <text evidence="3 13">Belongs to the alternative oxidase family.</text>
</comment>
<dbReference type="Pfam" id="PF01786">
    <property type="entry name" value="AOX"/>
    <property type="match status" value="1"/>
</dbReference>
<keyword evidence="9" id="KW-1133">Transmembrane helix</keyword>
<evidence type="ECO:0000256" key="4">
    <source>
        <dbReference type="ARBA" id="ARBA00022448"/>
    </source>
</evidence>
<dbReference type="InterPro" id="IPR038659">
    <property type="entry name" value="AOX_sf"/>
</dbReference>
<keyword evidence="6 13" id="KW-0812">Transmembrane</keyword>
<dbReference type="GeneID" id="111278299"/>
<reference evidence="15" key="1">
    <citation type="submission" date="2025-08" db="UniProtKB">
        <authorList>
            <consortium name="RefSeq"/>
        </authorList>
    </citation>
    <scope>IDENTIFICATION</scope>
    <source>
        <tissue evidence="15">Fruit stalk</tissue>
    </source>
</reference>
<dbReference type="Proteomes" id="UP000515121">
    <property type="component" value="Unplaced"/>
</dbReference>
<dbReference type="GO" id="GO:0009916">
    <property type="term" value="F:alternative oxidase activity"/>
    <property type="evidence" value="ECO:0007669"/>
    <property type="project" value="UniProtKB-UniRule"/>
</dbReference>
<keyword evidence="14" id="KW-1185">Reference proteome</keyword>
<name>A0A6P5WX02_DURZI</name>
<dbReference type="AlphaFoldDB" id="A0A6P5WX02"/>
<keyword evidence="10 13" id="KW-0560">Oxidoreductase</keyword>
<dbReference type="InterPro" id="IPR002680">
    <property type="entry name" value="AOX"/>
</dbReference>
<evidence type="ECO:0000256" key="8">
    <source>
        <dbReference type="ARBA" id="ARBA00022982"/>
    </source>
</evidence>
<evidence type="ECO:0000256" key="2">
    <source>
        <dbReference type="ARBA" id="ARBA00004370"/>
    </source>
</evidence>
<evidence type="ECO:0000256" key="7">
    <source>
        <dbReference type="ARBA" id="ARBA00022723"/>
    </source>
</evidence>
<comment type="subcellular location">
    <subcellularLocation>
        <location evidence="2">Membrane</location>
    </subcellularLocation>
</comment>
<comment type="catalytic activity">
    <reaction evidence="1 13">
        <text>2 a ubiquinol + O2 = 2 a ubiquinone + 2 H2O</text>
        <dbReference type="Rhea" id="RHEA:30255"/>
        <dbReference type="Rhea" id="RHEA-COMP:9565"/>
        <dbReference type="Rhea" id="RHEA-COMP:9566"/>
        <dbReference type="ChEBI" id="CHEBI:15377"/>
        <dbReference type="ChEBI" id="CHEBI:15379"/>
        <dbReference type="ChEBI" id="CHEBI:16389"/>
        <dbReference type="ChEBI" id="CHEBI:17976"/>
        <dbReference type="EC" id="1.10.3.11"/>
    </reaction>
</comment>
<comment type="cofactor">
    <cofactor evidence="13">
        <name>Fe cation</name>
        <dbReference type="ChEBI" id="CHEBI:24875"/>
    </cofactor>
    <text evidence="13">Binds 2 iron ions per subunit.</text>
</comment>
<evidence type="ECO:0000256" key="1">
    <source>
        <dbReference type="ARBA" id="ARBA00001192"/>
    </source>
</evidence>
<evidence type="ECO:0000256" key="13">
    <source>
        <dbReference type="RuleBase" id="RU003779"/>
    </source>
</evidence>
<protein>
    <recommendedName>
        <fullName evidence="13">Ubiquinol oxidase</fullName>
        <ecNumber evidence="13">1.10.3.11</ecNumber>
    </recommendedName>
</protein>
<evidence type="ECO:0000256" key="9">
    <source>
        <dbReference type="ARBA" id="ARBA00022989"/>
    </source>
</evidence>
<proteinExistence type="inferred from homology"/>
<dbReference type="GO" id="GO:0098803">
    <property type="term" value="C:respiratory chain complex"/>
    <property type="evidence" value="ECO:0007669"/>
    <property type="project" value="UniProtKB-UniRule"/>
</dbReference>
<dbReference type="PANTHER" id="PTHR31803">
    <property type="entry name" value="ALTERNATIVE OXIDASE"/>
    <property type="match status" value="1"/>
</dbReference>
<evidence type="ECO:0000256" key="12">
    <source>
        <dbReference type="ARBA" id="ARBA00023136"/>
    </source>
</evidence>
<keyword evidence="8 13" id="KW-0249">Electron transport</keyword>
<dbReference type="PANTHER" id="PTHR31803:SF10">
    <property type="entry name" value="UBIQUINOL OXIDASE 4, CHLOROPLASTIC_CHROMOPLASTIC"/>
    <property type="match status" value="1"/>
</dbReference>
<evidence type="ECO:0000256" key="5">
    <source>
        <dbReference type="ARBA" id="ARBA00022660"/>
    </source>
</evidence>
<dbReference type="GO" id="GO:0106292">
    <property type="term" value="F:superoxide-generating NADPH oxidase activity"/>
    <property type="evidence" value="ECO:0007669"/>
    <property type="project" value="UniProtKB-ARBA"/>
</dbReference>
<evidence type="ECO:0000313" key="14">
    <source>
        <dbReference type="Proteomes" id="UP000515121"/>
    </source>
</evidence>
<keyword evidence="11 13" id="KW-0408">Iron</keyword>
<dbReference type="GO" id="GO:0102721">
    <property type="term" value="F:ubiquinol:oxygen oxidoreductase activity"/>
    <property type="evidence" value="ECO:0007669"/>
    <property type="project" value="UniProtKB-EC"/>
</dbReference>
<organism evidence="14 15">
    <name type="scientific">Durio zibethinus</name>
    <name type="common">Durian</name>
    <dbReference type="NCBI Taxonomy" id="66656"/>
    <lineage>
        <taxon>Eukaryota</taxon>
        <taxon>Viridiplantae</taxon>
        <taxon>Streptophyta</taxon>
        <taxon>Embryophyta</taxon>
        <taxon>Tracheophyta</taxon>
        <taxon>Spermatophyta</taxon>
        <taxon>Magnoliopsida</taxon>
        <taxon>eudicotyledons</taxon>
        <taxon>Gunneridae</taxon>
        <taxon>Pentapetalae</taxon>
        <taxon>rosids</taxon>
        <taxon>malvids</taxon>
        <taxon>Malvales</taxon>
        <taxon>Malvaceae</taxon>
        <taxon>Helicteroideae</taxon>
        <taxon>Durio</taxon>
    </lineage>
</organism>
<dbReference type="Gene3D" id="1.20.1260.140">
    <property type="entry name" value="Alternative oxidase"/>
    <property type="match status" value="1"/>
</dbReference>
<accession>A0A6P5WX02</accession>
<dbReference type="GO" id="GO:0046872">
    <property type="term" value="F:metal ion binding"/>
    <property type="evidence" value="ECO:0007669"/>
    <property type="project" value="UniProtKB-UniRule"/>
</dbReference>
<dbReference type="EC" id="1.10.3.11" evidence="13"/>
<sequence>MTMSLSSSAFAISASSSFKARNSKTSLTFNIQNPLRSSPSYRPLSRKLYPVKAALLQENEEEVVVEKSFQTKSFPGNEVEEVGESRVNSSSNGLERWVIKVEQSVNIFLTDSVIKLLDTLYHDRDYARFFVLETIARVPYFDHFSECVESHAFETYDKFIRARGEELKKKPAPEVAIKYYTGGDLYLFDEFQTDRAPCSRRPKIDNLYDVFLNIRDDEAEHCKTMKACQTHGNLRSPHSFSEDGFEDMPGCMISEADCEGIVDCMKKSFTSTKVKQNGDI</sequence>
<dbReference type="GO" id="GO:0016020">
    <property type="term" value="C:membrane"/>
    <property type="evidence" value="ECO:0007669"/>
    <property type="project" value="UniProtKB-SubCell"/>
</dbReference>
<evidence type="ECO:0000256" key="3">
    <source>
        <dbReference type="ARBA" id="ARBA00008388"/>
    </source>
</evidence>
<evidence type="ECO:0000256" key="6">
    <source>
        <dbReference type="ARBA" id="ARBA00022692"/>
    </source>
</evidence>
<keyword evidence="5 13" id="KW-0679">Respiratory chain</keyword>
<dbReference type="GO" id="GO:0009579">
    <property type="term" value="C:thylakoid"/>
    <property type="evidence" value="ECO:0007669"/>
    <property type="project" value="TreeGrafter"/>
</dbReference>
<gene>
    <name evidence="15" type="primary">LOC111278299</name>
</gene>